<reference evidence="1 2" key="1">
    <citation type="submission" date="2019-01" db="EMBL/GenBank/DDBJ databases">
        <title>Sphingomonas mucosissima sp. nov. and Sphingomonas desiccabilis sp. nov., from biological soil crusts in the Colorado Plateau, USA.</title>
        <authorList>
            <person name="Zhu D."/>
        </authorList>
    </citation>
    <scope>NUCLEOTIDE SEQUENCE [LARGE SCALE GENOMIC DNA]</scope>
    <source>
        <strain evidence="1 2">CP1D</strain>
    </source>
</reference>
<dbReference type="OrthoDB" id="69432at2"/>
<dbReference type="Proteomes" id="UP000292347">
    <property type="component" value="Unassembled WGS sequence"/>
</dbReference>
<gene>
    <name evidence="1" type="ORF">EO081_10755</name>
</gene>
<evidence type="ECO:0000313" key="1">
    <source>
        <dbReference type="EMBL" id="RXZ32251.1"/>
    </source>
</evidence>
<accession>A0A4Q2IV02</accession>
<protein>
    <submittedName>
        <fullName evidence="1">Uncharacterized protein</fullName>
    </submittedName>
</protein>
<evidence type="ECO:0000313" key="2">
    <source>
        <dbReference type="Proteomes" id="UP000292347"/>
    </source>
</evidence>
<comment type="caution">
    <text evidence="1">The sequence shown here is derived from an EMBL/GenBank/DDBJ whole genome shotgun (WGS) entry which is preliminary data.</text>
</comment>
<organism evidence="1 2">
    <name type="scientific">Sphingomonas desiccabilis</name>
    <dbReference type="NCBI Taxonomy" id="429134"/>
    <lineage>
        <taxon>Bacteria</taxon>
        <taxon>Pseudomonadati</taxon>
        <taxon>Pseudomonadota</taxon>
        <taxon>Alphaproteobacteria</taxon>
        <taxon>Sphingomonadales</taxon>
        <taxon>Sphingomonadaceae</taxon>
        <taxon>Sphingomonas</taxon>
    </lineage>
</organism>
<name>A0A4Q2IV02_9SPHN</name>
<dbReference type="Pfam" id="PF18950">
    <property type="entry name" value="DUF5694"/>
    <property type="match status" value="1"/>
</dbReference>
<sequence length="329" mass="35244">MKGPPAGAPNEVLVLGTAHLSGLPETFEPSMLAPLLDRLAAWRPTAIATEDLSGLQCDSLRRYPARYAETVPDYCWDPAPAARATGLDVPAANAEAERLLGAWPTAPTPAQRRRLAATLLAAGERGSALVQWLRLPAPERHAGDGLSAELAKLLDAYRGRRNETGQIAAALAARLGLERLWSVDDHSADSASSADPAERNAAADAISRAWDNPATRARAAEDARLMARLAAPGGVLALYRAMNAPEAAMQVYRSDMGAALVEPQGYGRGYVGYWETRNLRMVANIRDVLALHPGTRLLAIVGASHKGYYEAYLDQMHDVVLADAETVLR</sequence>
<keyword evidence="2" id="KW-1185">Reference proteome</keyword>
<proteinExistence type="predicted"/>
<dbReference type="AlphaFoldDB" id="A0A4Q2IV02"/>
<dbReference type="InterPro" id="IPR043749">
    <property type="entry name" value="DUF5694"/>
</dbReference>
<dbReference type="EMBL" id="SDPT01000002">
    <property type="protein sequence ID" value="RXZ32251.1"/>
    <property type="molecule type" value="Genomic_DNA"/>
</dbReference>